<proteinExistence type="inferred from homology"/>
<dbReference type="Proteomes" id="UP000037122">
    <property type="component" value="Unassembled WGS sequence"/>
</dbReference>
<evidence type="ECO:0000256" key="2">
    <source>
        <dbReference type="ARBA" id="ARBA00009063"/>
    </source>
</evidence>
<dbReference type="PROSITE" id="PS50192">
    <property type="entry name" value="T_SNARE"/>
    <property type="match status" value="1"/>
</dbReference>
<organism evidence="12 13">
    <name type="scientific">Candidozyma auris</name>
    <name type="common">Yeast</name>
    <name type="synonym">Candida auris</name>
    <dbReference type="NCBI Taxonomy" id="498019"/>
    <lineage>
        <taxon>Eukaryota</taxon>
        <taxon>Fungi</taxon>
        <taxon>Dikarya</taxon>
        <taxon>Ascomycota</taxon>
        <taxon>Saccharomycotina</taxon>
        <taxon>Pichiomycetes</taxon>
        <taxon>Metschnikowiaceae</taxon>
        <taxon>Candidozyma</taxon>
    </lineage>
</organism>
<evidence type="ECO:0000256" key="10">
    <source>
        <dbReference type="SAM" id="Phobius"/>
    </source>
</evidence>
<dbReference type="PANTHER" id="PTHR15959:SF0">
    <property type="entry name" value="SYNTAXIN-18"/>
    <property type="match status" value="1"/>
</dbReference>
<name>A0A0L0NYU0_CANAR</name>
<comment type="subcellular location">
    <subcellularLocation>
        <location evidence="1">Membrane</location>
        <topology evidence="1">Single-pass type IV membrane protein</topology>
    </subcellularLocation>
</comment>
<dbReference type="GO" id="GO:0015031">
    <property type="term" value="P:protein transport"/>
    <property type="evidence" value="ECO:0007669"/>
    <property type="project" value="UniProtKB-KW"/>
</dbReference>
<evidence type="ECO:0000256" key="1">
    <source>
        <dbReference type="ARBA" id="ARBA00004211"/>
    </source>
</evidence>
<dbReference type="GO" id="GO:0031201">
    <property type="term" value="C:SNARE complex"/>
    <property type="evidence" value="ECO:0007669"/>
    <property type="project" value="TreeGrafter"/>
</dbReference>
<gene>
    <name evidence="12" type="ORF">QG37_03959</name>
</gene>
<dbReference type="VEuPathDB" id="FungiDB:CJJ07_004722"/>
<evidence type="ECO:0000256" key="5">
    <source>
        <dbReference type="ARBA" id="ARBA00022927"/>
    </source>
</evidence>
<dbReference type="InterPro" id="IPR000727">
    <property type="entry name" value="T_SNARE_dom"/>
</dbReference>
<sequence>MSNLTPLFNECVEIVTKELGSSIKIVHSKQDIPPYFIQDTFIKECSQLYLNLVNLASFISQIKPYYLQVNDEFSKTRTNSSHLSLEEKNRIDEEFKIKIQQVFEKLKFLQSYQRKQTEATEPKQKKGFISSLFGIGDMSPEQLYFVTIATHRTSVLKFLHETATTVSKSFELIQRKRYNREKQLSLLNFQNIDDDLNEDGDPFQNTYQIDLIEDESTTSGQDFFQLSQEQLQELKEENQELLDRKTNQLKQVEKLHHSMVDIINLQSEISTHLQTQSEQINLLIENQDQVDQDLRSGNQTLRKATHRNKRGSNFIVTICVVLGFTILILDYIVW</sequence>
<comment type="caution">
    <text evidence="12">The sequence shown here is derived from an EMBL/GenBank/DDBJ whole genome shotgun (WGS) entry which is preliminary data.</text>
</comment>
<keyword evidence="6 10" id="KW-1133">Transmembrane helix</keyword>
<evidence type="ECO:0000259" key="11">
    <source>
        <dbReference type="PROSITE" id="PS50192"/>
    </source>
</evidence>
<dbReference type="PANTHER" id="PTHR15959">
    <property type="entry name" value="SYNTAXIN-18"/>
    <property type="match status" value="1"/>
</dbReference>
<evidence type="ECO:0000256" key="9">
    <source>
        <dbReference type="SAM" id="Coils"/>
    </source>
</evidence>
<evidence type="ECO:0000256" key="7">
    <source>
        <dbReference type="ARBA" id="ARBA00023054"/>
    </source>
</evidence>
<keyword evidence="3" id="KW-0813">Transport</keyword>
<dbReference type="SMART" id="SM00397">
    <property type="entry name" value="t_SNARE"/>
    <property type="match status" value="1"/>
</dbReference>
<evidence type="ECO:0000256" key="4">
    <source>
        <dbReference type="ARBA" id="ARBA00022692"/>
    </source>
</evidence>
<feature type="transmembrane region" description="Helical" evidence="10">
    <location>
        <begin position="312"/>
        <end position="333"/>
    </location>
</feature>
<dbReference type="VEuPathDB" id="FungiDB:CJI97_002755"/>
<feature type="coiled-coil region" evidence="9">
    <location>
        <begin position="224"/>
        <end position="255"/>
    </location>
</feature>
<comment type="similarity">
    <text evidence="2">Belongs to the syntaxin family.</text>
</comment>
<evidence type="ECO:0000256" key="8">
    <source>
        <dbReference type="ARBA" id="ARBA00023136"/>
    </source>
</evidence>
<dbReference type="AlphaFoldDB" id="A0A0L0NYU0"/>
<evidence type="ECO:0000256" key="3">
    <source>
        <dbReference type="ARBA" id="ARBA00022448"/>
    </source>
</evidence>
<dbReference type="VEuPathDB" id="FungiDB:CJI96_0000544"/>
<keyword evidence="5" id="KW-0653">Protein transport</keyword>
<reference evidence="13" key="1">
    <citation type="journal article" date="2015" name="BMC Genomics">
        <title>Draft genome of a commonly misdiagnosed multidrug resistant pathogen Candida auris.</title>
        <authorList>
            <person name="Chatterjee S."/>
            <person name="Alampalli S.V."/>
            <person name="Nageshan R.K."/>
            <person name="Chettiar S.T."/>
            <person name="Joshi S."/>
            <person name="Tatu U.S."/>
        </authorList>
    </citation>
    <scope>NUCLEOTIDE SEQUENCE [LARGE SCALE GENOMIC DNA]</scope>
    <source>
        <strain evidence="13">6684</strain>
    </source>
</reference>
<evidence type="ECO:0000256" key="6">
    <source>
        <dbReference type="ARBA" id="ARBA00022989"/>
    </source>
</evidence>
<dbReference type="InterPro" id="IPR019529">
    <property type="entry name" value="Syntaxin-18_N"/>
</dbReference>
<evidence type="ECO:0000313" key="12">
    <source>
        <dbReference type="EMBL" id="KND99163.1"/>
    </source>
</evidence>
<dbReference type="Gene3D" id="1.20.5.110">
    <property type="match status" value="1"/>
</dbReference>
<evidence type="ECO:0000313" key="13">
    <source>
        <dbReference type="Proteomes" id="UP000037122"/>
    </source>
</evidence>
<dbReference type="VEuPathDB" id="FungiDB:CJJ09_001393"/>
<feature type="domain" description="T-SNARE coiled-coil homology" evidence="11">
    <location>
        <begin position="242"/>
        <end position="304"/>
    </location>
</feature>
<keyword evidence="8 10" id="KW-0472">Membrane</keyword>
<dbReference type="GO" id="GO:0006890">
    <property type="term" value="P:retrograde vesicle-mediated transport, Golgi to endoplasmic reticulum"/>
    <property type="evidence" value="ECO:0007669"/>
    <property type="project" value="TreeGrafter"/>
</dbReference>
<dbReference type="VEuPathDB" id="FungiDB:B9J08_002702"/>
<dbReference type="GO" id="GO:0005783">
    <property type="term" value="C:endoplasmic reticulum"/>
    <property type="evidence" value="ECO:0007669"/>
    <property type="project" value="TreeGrafter"/>
</dbReference>
<keyword evidence="7 9" id="KW-0175">Coiled coil</keyword>
<dbReference type="Pfam" id="PF10496">
    <property type="entry name" value="Syntaxin-18_N"/>
    <property type="match status" value="1"/>
</dbReference>
<keyword evidence="4 10" id="KW-0812">Transmembrane</keyword>
<dbReference type="EMBL" id="LGST01000026">
    <property type="protein sequence ID" value="KND99163.1"/>
    <property type="molecule type" value="Genomic_DNA"/>
</dbReference>
<protein>
    <recommendedName>
        <fullName evidence="11">t-SNARE coiled-coil homology domain-containing protein</fullName>
    </recommendedName>
</protein>
<dbReference type="VEuPathDB" id="FungiDB:QG37_03959"/>
<accession>A0A0L0NYU0</accession>